<dbReference type="InterPro" id="IPR016024">
    <property type="entry name" value="ARM-type_fold"/>
</dbReference>
<dbReference type="Gene3D" id="1.25.10.10">
    <property type="entry name" value="Leucine-rich Repeat Variant"/>
    <property type="match status" value="2"/>
</dbReference>
<organism evidence="2 3">
    <name type="scientific">Deinobacterium chartae</name>
    <dbReference type="NCBI Taxonomy" id="521158"/>
    <lineage>
        <taxon>Bacteria</taxon>
        <taxon>Thermotogati</taxon>
        <taxon>Deinococcota</taxon>
        <taxon>Deinococci</taxon>
        <taxon>Deinococcales</taxon>
        <taxon>Deinococcaceae</taxon>
        <taxon>Deinobacterium</taxon>
    </lineage>
</organism>
<reference evidence="2 3" key="1">
    <citation type="submission" date="2020-08" db="EMBL/GenBank/DDBJ databases">
        <title>Genomic Encyclopedia of Type Strains, Phase IV (KMG-IV): sequencing the most valuable type-strain genomes for metagenomic binning, comparative biology and taxonomic classification.</title>
        <authorList>
            <person name="Goeker M."/>
        </authorList>
    </citation>
    <scope>NUCLEOTIDE SEQUENCE [LARGE SCALE GENOMIC DNA]</scope>
    <source>
        <strain evidence="2 3">DSM 21458</strain>
    </source>
</reference>
<keyword evidence="3" id="KW-1185">Reference proteome</keyword>
<name>A0A841I5F4_9DEIO</name>
<dbReference type="AlphaFoldDB" id="A0A841I5F4"/>
<accession>A0A841I5F4</accession>
<proteinExistence type="predicted"/>
<feature type="region of interest" description="Disordered" evidence="1">
    <location>
        <begin position="718"/>
        <end position="751"/>
    </location>
</feature>
<dbReference type="RefSeq" id="WP_183988427.1">
    <property type="nucleotide sequence ID" value="NZ_JACHHG010000014.1"/>
</dbReference>
<evidence type="ECO:0000313" key="2">
    <source>
        <dbReference type="EMBL" id="MBB6099678.1"/>
    </source>
</evidence>
<dbReference type="SUPFAM" id="SSF48371">
    <property type="entry name" value="ARM repeat"/>
    <property type="match status" value="1"/>
</dbReference>
<sequence>MTHLQLALNPTTPSITLESLALTGQPEILLALALNPATPTALAAQLANTTPGIRLALAQTRPEAQLQRNLAKGGVAAWQRLALNPHTPAVLLAELATTSDAATRHAVALHPTTRPDTLNQLAQDDFPDVAQAAHLALSLPPEQRATNLRVLGSLFLEQAALTLTERYLIVRSSSLRIYERHGLEPAHLHGQHLYLPLPQGSLTLTLGSTPAFLSDAFCHAARTPAPLPAARTDPAKFPPEALQTWAETASAAALEALTTRLLSEADTPERNERLHILACLPQPQIQDTIATHPATPDTLLVRLAWEKAFIAWPNAIDTLAARWLGITPGPSLDDPARNALRWALRHSLEADSPVAALPVRLKSNVRHALLGQSSLAPAFLDALAHHTSDPDELVRIAEHPRLGEATRTNLTDRAARNNHTTLLAVLARRTSPPLPPALEVWTALDQRRTPDPHLLEDPLARRAAARHPNVSPELLLAWTTDPDLPLRCILAESTHAQVLTRLSGDPDASVRARVACNAHAPQSVLYTLATELDEKAQLGLAEDPATPTEVLARLASASNASSAVRRRVAQHPTLDGHAATELYRSAVAQQDFDTLRVLARHPALTHENLVALAQIADTEVVLSVARHPHCSPTLLERLATNAPPVRAVVAARASTPNVLTALAQDPSLRVRTALLDNPVLQEPAGHAALERLAADENPSLRDRARVIAATVAAQRSLEVTLEDQRPESGLASPSSEKHPDGSVVSAELKDNTTNQKTREVFQIIPTEIFYDHKNKKMVVKSIVEDEYGEEIILEQTFDLPSELRKALGEHDDKGQEAHQGEVKQADPGGAAIDLGTPVGNQDRDPAGESTGDATAPNRSGTRENPLEAPNNTKTSRTTAAHLPPSTPDPTVTVTRLEAGEDGHSILAVLESAATHELLARCVSTDGLEALRAYPAPDTGPLRLEAGRPLLLLFAHPQAGEAAWTLQVFTLTPAVHVELSPAAVKTDDAATEIAAAHTVDAWPPPGWPTAWPRPENPAHTELLRWALAQSRFSDADLFAEGTRLQLGRVGFKQARNLLEHYNLTHDLQFEYDTTTSPPQYRRITAPADRRNA</sequence>
<dbReference type="EMBL" id="JACHHG010000014">
    <property type="protein sequence ID" value="MBB6099678.1"/>
    <property type="molecule type" value="Genomic_DNA"/>
</dbReference>
<feature type="compositionally biased region" description="Polar residues" evidence="1">
    <location>
        <begin position="869"/>
        <end position="878"/>
    </location>
</feature>
<dbReference type="Proteomes" id="UP000569951">
    <property type="component" value="Unassembled WGS sequence"/>
</dbReference>
<dbReference type="InterPro" id="IPR011989">
    <property type="entry name" value="ARM-like"/>
</dbReference>
<evidence type="ECO:0000313" key="3">
    <source>
        <dbReference type="Proteomes" id="UP000569951"/>
    </source>
</evidence>
<gene>
    <name evidence="2" type="ORF">HNR42_003136</name>
</gene>
<feature type="compositionally biased region" description="Basic and acidic residues" evidence="1">
    <location>
        <begin position="810"/>
        <end position="824"/>
    </location>
</feature>
<evidence type="ECO:0000256" key="1">
    <source>
        <dbReference type="SAM" id="MobiDB-lite"/>
    </source>
</evidence>
<comment type="caution">
    <text evidence="2">The sequence shown here is derived from an EMBL/GenBank/DDBJ whole genome shotgun (WGS) entry which is preliminary data.</text>
</comment>
<protein>
    <submittedName>
        <fullName evidence="2">Uncharacterized protein</fullName>
    </submittedName>
</protein>
<feature type="region of interest" description="Disordered" evidence="1">
    <location>
        <begin position="810"/>
        <end position="890"/>
    </location>
</feature>